<protein>
    <submittedName>
        <fullName evidence="4">Putative reverse transcriptase</fullName>
    </submittedName>
</protein>
<evidence type="ECO:0000256" key="1">
    <source>
        <dbReference type="SAM" id="MobiDB-lite"/>
    </source>
</evidence>
<dbReference type="PROSITE" id="PS50164">
    <property type="entry name" value="GIY_YIG"/>
    <property type="match status" value="1"/>
</dbReference>
<dbReference type="EMBL" id="AF355375">
    <property type="protein sequence ID" value="AAK58879.1"/>
    <property type="molecule type" value="Genomic_DNA"/>
</dbReference>
<name>Q90Z50_TAKRU</name>
<dbReference type="Pfam" id="PF00078">
    <property type="entry name" value="RVT_1"/>
    <property type="match status" value="1"/>
</dbReference>
<dbReference type="PANTHER" id="PTHR21301">
    <property type="entry name" value="REVERSE TRANSCRIPTASE"/>
    <property type="match status" value="1"/>
</dbReference>
<dbReference type="InterPro" id="IPR000477">
    <property type="entry name" value="RT_dom"/>
</dbReference>
<keyword evidence="4" id="KW-0808">Transferase</keyword>
<dbReference type="GO" id="GO:0003964">
    <property type="term" value="F:RNA-directed DNA polymerase activity"/>
    <property type="evidence" value="ECO:0007669"/>
    <property type="project" value="UniProtKB-KW"/>
</dbReference>
<dbReference type="Pfam" id="PF26215">
    <property type="entry name" value="HTH_animal"/>
    <property type="match status" value="1"/>
</dbReference>
<organism evidence="4">
    <name type="scientific">Takifugu rubripes</name>
    <name type="common">Japanese pufferfish</name>
    <name type="synonym">Fugu rubripes</name>
    <dbReference type="NCBI Taxonomy" id="31033"/>
    <lineage>
        <taxon>Eukaryota</taxon>
        <taxon>Metazoa</taxon>
        <taxon>Chordata</taxon>
        <taxon>Craniata</taxon>
        <taxon>Vertebrata</taxon>
        <taxon>Euteleostomi</taxon>
        <taxon>Actinopterygii</taxon>
        <taxon>Neopterygii</taxon>
        <taxon>Teleostei</taxon>
        <taxon>Neoteleostei</taxon>
        <taxon>Acanthomorphata</taxon>
        <taxon>Eupercaria</taxon>
        <taxon>Tetraodontiformes</taxon>
        <taxon>Tetradontoidea</taxon>
        <taxon>Tetraodontidae</taxon>
        <taxon>Takifugu</taxon>
    </lineage>
</organism>
<accession>Q90Z50</accession>
<dbReference type="CDD" id="cd00304">
    <property type="entry name" value="RT_like"/>
    <property type="match status" value="1"/>
</dbReference>
<evidence type="ECO:0000313" key="4">
    <source>
        <dbReference type="EMBL" id="AAK58879.1"/>
    </source>
</evidence>
<dbReference type="PROSITE" id="PS50878">
    <property type="entry name" value="RT_POL"/>
    <property type="match status" value="1"/>
</dbReference>
<feature type="region of interest" description="Disordered" evidence="1">
    <location>
        <begin position="811"/>
        <end position="851"/>
    </location>
</feature>
<dbReference type="InterPro" id="IPR000305">
    <property type="entry name" value="GIY-YIG_endonuc"/>
</dbReference>
<reference evidence="4" key="1">
    <citation type="journal article" date="2002" name="Mol. Biol. Evol.">
        <title>Xena, a full-length basal retroelement from tetraodontid fish.</title>
        <authorList>
            <person name="Dalle Nogare D.E."/>
            <person name="Clark M.S."/>
            <person name="Elgar G."/>
            <person name="Frame I.G."/>
            <person name="Poulter R.T."/>
        </authorList>
    </citation>
    <scope>NUCLEOTIDE SEQUENCE</scope>
</reference>
<dbReference type="AlphaFoldDB" id="Q90Z50"/>
<evidence type="ECO:0000259" key="3">
    <source>
        <dbReference type="PROSITE" id="PS50878"/>
    </source>
</evidence>
<dbReference type="InterPro" id="IPR058912">
    <property type="entry name" value="HTH_animal"/>
</dbReference>
<feature type="domain" description="Reverse transcriptase" evidence="3">
    <location>
        <begin position="326"/>
        <end position="596"/>
    </location>
</feature>
<dbReference type="CDD" id="cd10442">
    <property type="entry name" value="GIY-YIG_PLEs"/>
    <property type="match status" value="1"/>
</dbReference>
<keyword evidence="4" id="KW-0548">Nucleotidyltransferase</keyword>
<evidence type="ECO:0000259" key="2">
    <source>
        <dbReference type="PROSITE" id="PS50164"/>
    </source>
</evidence>
<sequence>MTWMTENLHRHLASHFGRDTLRLVRELEKTAKKLADFENHLRYNLRCRQQKMTPTCLRIRSTVKGHRAQVILHMTEKRLLNERIRQIHFTINTLEAKLDERREELHLLLPSEVMEEIAKLVSRTQHTQHTRTKERQIRKFTTLLAKHNPSGTNPFSNHVTSLSDSQREKWVKNLSDRELTQAEEEVLSKGLNFAVTPEEVPTVELITATETAIRNNKLPEAEAEQIRLKVTAALASAKPPTSNITNEEKRAIASLAKDKNITILPADKGRCTVVLNTTDYDTKILSLLTDTATYEKLKRDPTSSYKKKVVDLLQNLEKDKAIDRPQYYRLYPGETIPCIYGLPKIHKPGTPLRPIVSSINSVTYNISKYLASILSPMVGNTPHHIKNSQDFAQKVIGLTLLPEETMVSYDVTSLFTCIPTASAVDTIHKHLLLDKNLTERTTLTPAQICTMLDLCLNTTYFQYREGFYRQKHGCAMGSPVSPIVANLYMEKVESQALTSFTGTAPSHWFRYVDDTWVKIQIQELEAFSDHLNKTDEHVKFTREEVKGNSLAFLDCAVKITEDRNLTIEVYRKPTHTDQYLQFDSHHPLEHKLGVIRTLQHRAREIPTTSQGRKKEQNHIKTALKTCGYPDWAFTKTSRKQDLSKGEEERNKRRSVSIPYLSGVSEKFRRILQKHDIPVHFKPSNTLRQRLVHPKDKTPRPKQSNVVYAVQCQEKCKELYIGETKQPLHRRMAQHRRATSSGQDSAVHLHLKESGHSFEDSQVRILAREDRWFERGVKEAIHVKLEKPSLNRGGGLRHFLSPTYNAVLHSFQQQNKHSHHSKRPSDSSPCDPADKGETSQQKLGQRPDQRPC</sequence>
<dbReference type="PANTHER" id="PTHR21301:SF11">
    <property type="entry name" value="GIY-YIG DOMAIN-CONTAINING PROTEIN"/>
    <property type="match status" value="1"/>
</dbReference>
<proteinExistence type="predicted"/>
<keyword evidence="4" id="KW-0695">RNA-directed DNA polymerase</keyword>
<feature type="domain" description="GIY-YIG" evidence="2">
    <location>
        <begin position="702"/>
        <end position="791"/>
    </location>
</feature>